<reference evidence="3 4" key="1">
    <citation type="submission" date="2021-08" db="EMBL/GenBank/DDBJ databases">
        <title>Comparative Genomics Analysis of the Genus Qipengyuania Reveals Extensive Genetic Diversity and Metabolic Versatility, Including the Description of Fifteen Novel Species.</title>
        <authorList>
            <person name="Liu Y."/>
        </authorList>
    </citation>
    <scope>NUCLEOTIDE SEQUENCE [LARGE SCALE GENOMIC DNA]</scope>
    <source>
        <strain evidence="3 4">1NDH17</strain>
    </source>
</reference>
<dbReference type="Proteomes" id="UP000783253">
    <property type="component" value="Unassembled WGS sequence"/>
</dbReference>
<protein>
    <submittedName>
        <fullName evidence="3">LicD family protein</fullName>
    </submittedName>
</protein>
<evidence type="ECO:0000256" key="1">
    <source>
        <dbReference type="SAM" id="MobiDB-lite"/>
    </source>
</evidence>
<keyword evidence="4" id="KW-1185">Reference proteome</keyword>
<name>A0ABS7IX08_9SPHN</name>
<dbReference type="RefSeq" id="WP_221573305.1">
    <property type="nucleotide sequence ID" value="NZ_JAIGNK010000002.1"/>
</dbReference>
<feature type="domain" description="LicD/FKTN/FKRP nucleotidyltransferase" evidence="2">
    <location>
        <begin position="31"/>
        <end position="141"/>
    </location>
</feature>
<dbReference type="PANTHER" id="PTHR43404">
    <property type="entry name" value="LIPOPOLYSACCHARIDE CHOLINEPHOSPHOTRANSFERASE LICD"/>
    <property type="match status" value="1"/>
</dbReference>
<evidence type="ECO:0000313" key="3">
    <source>
        <dbReference type="EMBL" id="MBX7457888.1"/>
    </source>
</evidence>
<comment type="caution">
    <text evidence="3">The sequence shown here is derived from an EMBL/GenBank/DDBJ whole genome shotgun (WGS) entry which is preliminary data.</text>
</comment>
<feature type="region of interest" description="Disordered" evidence="1">
    <location>
        <begin position="263"/>
        <end position="282"/>
    </location>
</feature>
<dbReference type="PANTHER" id="PTHR43404:SF2">
    <property type="entry name" value="LIPOPOLYSACCHARIDE CHOLINEPHOSPHOTRANSFERASE LICD"/>
    <property type="match status" value="1"/>
</dbReference>
<dbReference type="InterPro" id="IPR007074">
    <property type="entry name" value="LicD/FKTN/FKRP_NTP_transf"/>
</dbReference>
<accession>A0ABS7IX08</accession>
<evidence type="ECO:0000259" key="2">
    <source>
        <dbReference type="Pfam" id="PF04991"/>
    </source>
</evidence>
<gene>
    <name evidence="3" type="ORF">K3152_06490</name>
</gene>
<sequence>MIEYLDGKASADLLRLQTTLSGMAERVLAFCRTHDIPIVFIGGTALGAVRDGAFIPWDDDIDLALMREDYRCFAAAFREHGIEGLVLQDWDSDPAYHHAFGRLRLEGTRIDEPDFEGTGMHEGIFIDLFIYDELPRSEAIRSLQRFLLGLANLVIMPPAVDAKLAARGQSRGLARRIGLALRRAGFAPLAIRMREKVSRWGEGSGSGVIDSFPMLGVSKWRKTTLAKTDLLPPRPARLGTLEGHVPANAERFFELHYNADWREPPPEDARRPGHVTTVDFGD</sequence>
<evidence type="ECO:0000313" key="4">
    <source>
        <dbReference type="Proteomes" id="UP000783253"/>
    </source>
</evidence>
<dbReference type="Pfam" id="PF04991">
    <property type="entry name" value="LicD"/>
    <property type="match status" value="1"/>
</dbReference>
<dbReference type="EMBL" id="JAIGNK010000002">
    <property type="protein sequence ID" value="MBX7457888.1"/>
    <property type="molecule type" value="Genomic_DNA"/>
</dbReference>
<proteinExistence type="predicted"/>
<organism evidence="3 4">
    <name type="scientific">Qipengyuania polymorpha</name>
    <dbReference type="NCBI Taxonomy" id="2867234"/>
    <lineage>
        <taxon>Bacteria</taxon>
        <taxon>Pseudomonadati</taxon>
        <taxon>Pseudomonadota</taxon>
        <taxon>Alphaproteobacteria</taxon>
        <taxon>Sphingomonadales</taxon>
        <taxon>Erythrobacteraceae</taxon>
        <taxon>Qipengyuania</taxon>
    </lineage>
</organism>
<dbReference type="InterPro" id="IPR052942">
    <property type="entry name" value="LPS_cholinephosphotransferase"/>
</dbReference>